<sequence length="340" mass="38555">MDIKEKVAALVRLGNYLANDGLTGSEGPYGESAWQVAKRKATHANGWFTPEFIDLSVQNICQHFLQEELLQNWLLHYPGAGQPGVVKTIGVVAAGNIPLVGFHDWMCAFLSGHRLKIKLSSKDDILMRHIIETMSSFYPGQHTEVAEVLKGCDAYIATGSNNSARYFEYYFSKYPHIIRRNRTSVAVLTGEETAEELSSLADDIMMYFGLGCRNVTKVYVPRDYNFEPLLKALEKYAYLADHHKYKNNYDYNLALLLLNNQFYMSNDNILMQEQESIFSPLSVLHYGYYDDQHDITANLQQHPDVQCLVSRATVMFGKAQEPSLSDYADGVDTMHFLSTL</sequence>
<evidence type="ECO:0000313" key="2">
    <source>
        <dbReference type="Proteomes" id="UP000220133"/>
    </source>
</evidence>
<accession>A0A291QW27</accession>
<dbReference type="AlphaFoldDB" id="A0A291QW27"/>
<evidence type="ECO:0000313" key="1">
    <source>
        <dbReference type="EMBL" id="ATL48082.1"/>
    </source>
</evidence>
<gene>
    <name evidence="1" type="ORF">COR50_13415</name>
</gene>
<keyword evidence="2" id="KW-1185">Reference proteome</keyword>
<dbReference type="KEGG" id="cbae:COR50_13415"/>
<dbReference type="RefSeq" id="WP_098194459.1">
    <property type="nucleotide sequence ID" value="NZ_CP023777.1"/>
</dbReference>
<proteinExistence type="predicted"/>
<organism evidence="1 2">
    <name type="scientific">Chitinophaga caeni</name>
    <dbReference type="NCBI Taxonomy" id="2029983"/>
    <lineage>
        <taxon>Bacteria</taxon>
        <taxon>Pseudomonadati</taxon>
        <taxon>Bacteroidota</taxon>
        <taxon>Chitinophagia</taxon>
        <taxon>Chitinophagales</taxon>
        <taxon>Chitinophagaceae</taxon>
        <taxon>Chitinophaga</taxon>
    </lineage>
</organism>
<reference evidence="1 2" key="1">
    <citation type="submission" date="2017-10" db="EMBL/GenBank/DDBJ databases">
        <title>Paenichitinophaga pekingensis gen. nov., sp. nov., isolated from activated sludge.</title>
        <authorList>
            <person name="Jin D."/>
            <person name="Kong X."/>
            <person name="Deng Y."/>
            <person name="Bai Z."/>
        </authorList>
    </citation>
    <scope>NUCLEOTIDE SEQUENCE [LARGE SCALE GENOMIC DNA]</scope>
    <source>
        <strain evidence="1 2">13</strain>
    </source>
</reference>
<name>A0A291QW27_9BACT</name>
<dbReference type="EMBL" id="CP023777">
    <property type="protein sequence ID" value="ATL48082.1"/>
    <property type="molecule type" value="Genomic_DNA"/>
</dbReference>
<protein>
    <submittedName>
        <fullName evidence="1">Acyl-CoA reductase</fullName>
    </submittedName>
</protein>
<dbReference type="OrthoDB" id="1522941at2"/>
<dbReference type="Proteomes" id="UP000220133">
    <property type="component" value="Chromosome"/>
</dbReference>